<dbReference type="KEGG" id="sphl:LPB140_01475"/>
<proteinExistence type="predicted"/>
<dbReference type="EMBL" id="CP018154">
    <property type="protein sequence ID" value="APG61719.1"/>
    <property type="molecule type" value="Genomic_DNA"/>
</dbReference>
<gene>
    <name evidence="1" type="ORF">LPB140_01475</name>
</gene>
<evidence type="ECO:0000313" key="1">
    <source>
        <dbReference type="EMBL" id="APG61719.1"/>
    </source>
</evidence>
<accession>A0A1L3J9B5</accession>
<evidence type="ECO:0000313" key="2">
    <source>
        <dbReference type="Proteomes" id="UP000242561"/>
    </source>
</evidence>
<name>A0A1L3J9B5_9SPHN</name>
<keyword evidence="2" id="KW-1185">Reference proteome</keyword>
<reference evidence="1 2" key="1">
    <citation type="submission" date="2016-11" db="EMBL/GenBank/DDBJ databases">
        <title>Sphingorhabdus sp. LPB0140, isolated from marine environment.</title>
        <authorList>
            <person name="Kim E."/>
            <person name="Yi H."/>
        </authorList>
    </citation>
    <scope>NUCLEOTIDE SEQUENCE [LARGE SCALE GENOMIC DNA]</scope>
    <source>
        <strain evidence="1 2">LPB0140</strain>
    </source>
</reference>
<organism evidence="1 2">
    <name type="scientific">Sphingorhabdus lutea</name>
    <dbReference type="NCBI Taxonomy" id="1913578"/>
    <lineage>
        <taxon>Bacteria</taxon>
        <taxon>Pseudomonadati</taxon>
        <taxon>Pseudomonadota</taxon>
        <taxon>Alphaproteobacteria</taxon>
        <taxon>Sphingomonadales</taxon>
        <taxon>Sphingomonadaceae</taxon>
        <taxon>Sphingorhabdus</taxon>
    </lineage>
</organism>
<sequence>MRLTKFIKNRLAYKDKKYVNFLHHFTTSRIDSSMLNINQHEKAESEALIKVNQAAEYKF</sequence>
<dbReference type="Proteomes" id="UP000242561">
    <property type="component" value="Chromosome"/>
</dbReference>
<dbReference type="STRING" id="1913578.LPB140_01475"/>
<dbReference type="AlphaFoldDB" id="A0A1L3J9B5"/>
<protein>
    <submittedName>
        <fullName evidence="1">Uncharacterized protein</fullName>
    </submittedName>
</protein>